<dbReference type="Pfam" id="PF00805">
    <property type="entry name" value="Pentapeptide"/>
    <property type="match status" value="1"/>
</dbReference>
<feature type="compositionally biased region" description="Polar residues" evidence="1">
    <location>
        <begin position="268"/>
        <end position="300"/>
    </location>
</feature>
<evidence type="ECO:0000313" key="2">
    <source>
        <dbReference type="EMBL" id="PZW30640.1"/>
    </source>
</evidence>
<reference evidence="2 3" key="1">
    <citation type="submission" date="2018-06" db="EMBL/GenBank/DDBJ databases">
        <title>Genomic Encyclopedia of Archaeal and Bacterial Type Strains, Phase II (KMG-II): from individual species to whole genera.</title>
        <authorList>
            <person name="Goeker M."/>
        </authorList>
    </citation>
    <scope>NUCLEOTIDE SEQUENCE [LARGE SCALE GENOMIC DNA]</scope>
    <source>
        <strain evidence="2 3">ATCC BAA-1881</strain>
    </source>
</reference>
<dbReference type="PANTHER" id="PTHR14136">
    <property type="entry name" value="BTB_POZ DOMAIN-CONTAINING PROTEIN KCTD9"/>
    <property type="match status" value="1"/>
</dbReference>
<feature type="compositionally biased region" description="Low complexity" evidence="1">
    <location>
        <begin position="408"/>
        <end position="420"/>
    </location>
</feature>
<protein>
    <submittedName>
        <fullName evidence="2">Pentapeptide repeat protein</fullName>
    </submittedName>
</protein>
<feature type="region of interest" description="Disordered" evidence="1">
    <location>
        <begin position="348"/>
        <end position="454"/>
    </location>
</feature>
<dbReference type="Gene3D" id="2.160.20.80">
    <property type="entry name" value="E3 ubiquitin-protein ligase SopA"/>
    <property type="match status" value="1"/>
</dbReference>
<dbReference type="Proteomes" id="UP000248806">
    <property type="component" value="Unassembled WGS sequence"/>
</dbReference>
<feature type="compositionally biased region" description="Basic and acidic residues" evidence="1">
    <location>
        <begin position="421"/>
        <end position="432"/>
    </location>
</feature>
<gene>
    <name evidence="2" type="ORF">EI42_02614</name>
</gene>
<proteinExistence type="predicted"/>
<dbReference type="InterPro" id="IPR051082">
    <property type="entry name" value="Pentapeptide-BTB/POZ_domain"/>
</dbReference>
<feature type="region of interest" description="Disordered" evidence="1">
    <location>
        <begin position="267"/>
        <end position="329"/>
    </location>
</feature>
<keyword evidence="3" id="KW-1185">Reference proteome</keyword>
<sequence>MEMVIVGGIVLVVNLVVLAAAYKLFQRTADNIQAQQQSWKNAQEARIQQWQEKHQQLFAELERTVLTRTQRIQEEWHLQQKENEVTKKQLQARFEKAITQARAEYEMGRIPRIEDVPLPVKDTARTEKPEPRIPPIALRGANLSQRDLSSRYLGHCDLRDTKLTETKFFMADLSCARLENADLSGADLSGANLTYADLRGAKLVKANFLTTDLYKADLRGANLLQARNLSREQLQSAIYDEHTLSELLDEDEENGTTLTGIKAVRPSQKLTSVTPSQKTPALNTPIPQSALPSSDLGQSVTKEEQKKSAPEPTPAPSSSEDRNEAQSAEDAENFDIVKELEALLNAATPLDPITGLPAAVEPEEQQQATEPEPKSTEQAPIVKQLSPLQNDLLPDLTEYDETPGDTESALSPLLSDSSLLDLEKANLSEEQRQAVFVNTPGETKERNTAKKSKA</sequence>
<evidence type="ECO:0000256" key="1">
    <source>
        <dbReference type="SAM" id="MobiDB-lite"/>
    </source>
</evidence>
<comment type="caution">
    <text evidence="2">The sequence shown here is derived from an EMBL/GenBank/DDBJ whole genome shotgun (WGS) entry which is preliminary data.</text>
</comment>
<dbReference type="RefSeq" id="WP_174843919.1">
    <property type="nucleotide sequence ID" value="NZ_BIFX01000001.1"/>
</dbReference>
<accession>A0A326UH07</accession>
<name>A0A326UH07_THEHA</name>
<feature type="compositionally biased region" description="Low complexity" evidence="1">
    <location>
        <begin position="357"/>
        <end position="370"/>
    </location>
</feature>
<dbReference type="InterPro" id="IPR001646">
    <property type="entry name" value="5peptide_repeat"/>
</dbReference>
<dbReference type="EMBL" id="QKUF01000007">
    <property type="protein sequence ID" value="PZW30640.1"/>
    <property type="molecule type" value="Genomic_DNA"/>
</dbReference>
<evidence type="ECO:0000313" key="3">
    <source>
        <dbReference type="Proteomes" id="UP000248806"/>
    </source>
</evidence>
<organism evidence="2 3">
    <name type="scientific">Thermosporothrix hazakensis</name>
    <dbReference type="NCBI Taxonomy" id="644383"/>
    <lineage>
        <taxon>Bacteria</taxon>
        <taxon>Bacillati</taxon>
        <taxon>Chloroflexota</taxon>
        <taxon>Ktedonobacteria</taxon>
        <taxon>Ktedonobacterales</taxon>
        <taxon>Thermosporotrichaceae</taxon>
        <taxon>Thermosporothrix</taxon>
    </lineage>
</organism>
<dbReference type="PANTHER" id="PTHR14136:SF17">
    <property type="entry name" value="BTB_POZ DOMAIN-CONTAINING PROTEIN KCTD9"/>
    <property type="match status" value="1"/>
</dbReference>
<dbReference type="AlphaFoldDB" id="A0A326UH07"/>
<dbReference type="SUPFAM" id="SSF141571">
    <property type="entry name" value="Pentapeptide repeat-like"/>
    <property type="match status" value="1"/>
</dbReference>